<evidence type="ECO:0000256" key="1">
    <source>
        <dbReference type="SAM" id="MobiDB-lite"/>
    </source>
</evidence>
<evidence type="ECO:0000313" key="2">
    <source>
        <dbReference type="EMBL" id="MEJ6012031.1"/>
    </source>
</evidence>
<gene>
    <name evidence="2" type="ORF">WG900_19170</name>
</gene>
<accession>A0ABU8SDH7</accession>
<sequence length="84" mass="9280">MQRSISYDRDTADNRNSLYTTTLSNYSLRLATGASVNDGIPKTIAFILDGSGQVILHDETRTSQPTEPAPHEASFRSADSRRVH</sequence>
<organism evidence="2 3">
    <name type="scientific">Novosphingobium aquae</name>
    <dbReference type="NCBI Taxonomy" id="3133435"/>
    <lineage>
        <taxon>Bacteria</taxon>
        <taxon>Pseudomonadati</taxon>
        <taxon>Pseudomonadota</taxon>
        <taxon>Alphaproteobacteria</taxon>
        <taxon>Sphingomonadales</taxon>
        <taxon>Sphingomonadaceae</taxon>
        <taxon>Novosphingobium</taxon>
    </lineage>
</organism>
<keyword evidence="3" id="KW-1185">Reference proteome</keyword>
<dbReference type="EMBL" id="JBBHJY010000013">
    <property type="protein sequence ID" value="MEJ6012031.1"/>
    <property type="molecule type" value="Genomic_DNA"/>
</dbReference>
<dbReference type="RefSeq" id="WP_339969830.1">
    <property type="nucleotide sequence ID" value="NZ_JBBHJY010000013.1"/>
</dbReference>
<proteinExistence type="predicted"/>
<name>A0ABU8SDH7_9SPHN</name>
<feature type="region of interest" description="Disordered" evidence="1">
    <location>
        <begin position="58"/>
        <end position="84"/>
    </location>
</feature>
<evidence type="ECO:0000313" key="3">
    <source>
        <dbReference type="Proteomes" id="UP001379235"/>
    </source>
</evidence>
<feature type="compositionally biased region" description="Basic and acidic residues" evidence="1">
    <location>
        <begin position="69"/>
        <end position="84"/>
    </location>
</feature>
<reference evidence="2 3" key="1">
    <citation type="submission" date="2024-03" db="EMBL/GenBank/DDBJ databases">
        <authorList>
            <person name="Jo J.-H."/>
        </authorList>
    </citation>
    <scope>NUCLEOTIDE SEQUENCE [LARGE SCALE GENOMIC DNA]</scope>
    <source>
        <strain evidence="2 3">AS3R-12</strain>
    </source>
</reference>
<protein>
    <submittedName>
        <fullName evidence="2">Uncharacterized protein</fullName>
    </submittedName>
</protein>
<comment type="caution">
    <text evidence="2">The sequence shown here is derived from an EMBL/GenBank/DDBJ whole genome shotgun (WGS) entry which is preliminary data.</text>
</comment>
<dbReference type="Proteomes" id="UP001379235">
    <property type="component" value="Unassembled WGS sequence"/>
</dbReference>